<comment type="caution">
    <text evidence="1">The sequence shown here is derived from an EMBL/GenBank/DDBJ whole genome shotgun (WGS) entry which is preliminary data.</text>
</comment>
<protein>
    <submittedName>
        <fullName evidence="1">Uncharacterized protein</fullName>
    </submittedName>
</protein>
<proteinExistence type="predicted"/>
<accession>A0A7W5H3R7</accession>
<organism evidence="1 2">
    <name type="scientific">Aporhodopirellula rubra</name>
    <dbReference type="NCBI Taxonomy" id="980271"/>
    <lineage>
        <taxon>Bacteria</taxon>
        <taxon>Pseudomonadati</taxon>
        <taxon>Planctomycetota</taxon>
        <taxon>Planctomycetia</taxon>
        <taxon>Pirellulales</taxon>
        <taxon>Pirellulaceae</taxon>
        <taxon>Aporhodopirellula</taxon>
    </lineage>
</organism>
<sequence length="137" mass="15852">MTIRAKRLPGKSRSRLSWFRVHPGKPLDVSFQLMDTNRTSVNWVGHEPRFRIYSQFVDQLVVLEITDPHRCEFKLGGIWRLRLTAEETDLLPRGGMRFTLEHRDTENDFTVGLLGTVSCCDVSTTSDHNRISNLLPR</sequence>
<name>A0A7W5H3R7_9BACT</name>
<keyword evidence="2" id="KW-1185">Reference proteome</keyword>
<evidence type="ECO:0000313" key="2">
    <source>
        <dbReference type="Proteomes" id="UP000536179"/>
    </source>
</evidence>
<dbReference type="EMBL" id="JACHXU010000001">
    <property type="protein sequence ID" value="MBB3204383.1"/>
    <property type="molecule type" value="Genomic_DNA"/>
</dbReference>
<dbReference type="RefSeq" id="WP_184300366.1">
    <property type="nucleotide sequence ID" value="NZ_JACHXU010000001.1"/>
</dbReference>
<gene>
    <name evidence="1" type="ORF">FHS27_000147</name>
</gene>
<reference evidence="1 2" key="1">
    <citation type="submission" date="2020-08" db="EMBL/GenBank/DDBJ databases">
        <title>Genomic Encyclopedia of Type Strains, Phase III (KMG-III): the genomes of soil and plant-associated and newly described type strains.</title>
        <authorList>
            <person name="Whitman W."/>
        </authorList>
    </citation>
    <scope>NUCLEOTIDE SEQUENCE [LARGE SCALE GENOMIC DNA]</scope>
    <source>
        <strain evidence="1 2">CECT 8075</strain>
    </source>
</reference>
<evidence type="ECO:0000313" key="1">
    <source>
        <dbReference type="EMBL" id="MBB3204383.1"/>
    </source>
</evidence>
<dbReference type="AlphaFoldDB" id="A0A7W5H3R7"/>
<dbReference type="Proteomes" id="UP000536179">
    <property type="component" value="Unassembled WGS sequence"/>
</dbReference>